<dbReference type="AlphaFoldDB" id="R7G791"/>
<keyword evidence="1" id="KW-0808">Transferase</keyword>
<reference evidence="1" key="1">
    <citation type="submission" date="2012-11" db="EMBL/GenBank/DDBJ databases">
        <title>Dependencies among metagenomic species, viruses, plasmids and units of genetic variation.</title>
        <authorList>
            <person name="Nielsen H.B."/>
            <person name="Almeida M."/>
            <person name="Juncker A.S."/>
            <person name="Rasmussen S."/>
            <person name="Li J."/>
            <person name="Sunagawa S."/>
            <person name="Plichta D."/>
            <person name="Gautier L."/>
            <person name="Le Chatelier E."/>
            <person name="Peletier E."/>
            <person name="Bonde I."/>
            <person name="Nielsen T."/>
            <person name="Manichanh C."/>
            <person name="Arumugam M."/>
            <person name="Batto J."/>
            <person name="Santos M.B.Q.D."/>
            <person name="Blom N."/>
            <person name="Borruel N."/>
            <person name="Burgdorf K.S."/>
            <person name="Boumezbeur F."/>
            <person name="Casellas F."/>
            <person name="Dore J."/>
            <person name="Guarner F."/>
            <person name="Hansen T."/>
            <person name="Hildebrand F."/>
            <person name="Kaas R.S."/>
            <person name="Kennedy S."/>
            <person name="Kristiansen K."/>
            <person name="Kultima J.R."/>
            <person name="Leonard P."/>
            <person name="Levenez F."/>
            <person name="Lund O."/>
            <person name="Moumen B."/>
            <person name="Le Paslier D."/>
            <person name="Pons N."/>
            <person name="Pedersen O."/>
            <person name="Prifti E."/>
            <person name="Qin J."/>
            <person name="Raes J."/>
            <person name="Tap J."/>
            <person name="Tims S."/>
            <person name="Ussery D.W."/>
            <person name="Yamada T."/>
            <person name="MetaHit consortium"/>
            <person name="Renault P."/>
            <person name="Sicheritz-Ponten T."/>
            <person name="Bork P."/>
            <person name="Wang J."/>
            <person name="Brunak S."/>
            <person name="Ehrlich S.D."/>
        </authorList>
    </citation>
    <scope>NUCLEOTIDE SEQUENCE [LARGE SCALE GENOMIC DNA]</scope>
</reference>
<comment type="caution">
    <text evidence="1">The sequence shown here is derived from an EMBL/GenBank/DDBJ whole genome shotgun (WGS) entry which is preliminary data.</text>
</comment>
<proteinExistence type="predicted"/>
<evidence type="ECO:0000313" key="2">
    <source>
        <dbReference type="Proteomes" id="UP000018093"/>
    </source>
</evidence>
<dbReference type="Proteomes" id="UP000018093">
    <property type="component" value="Unassembled WGS sequence"/>
</dbReference>
<organism evidence="1 2">
    <name type="scientific">Amedibacillus dolichus CAG:375</name>
    <dbReference type="NCBI Taxonomy" id="1263076"/>
    <lineage>
        <taxon>Bacteria</taxon>
        <taxon>Bacillati</taxon>
        <taxon>Bacillota</taxon>
        <taxon>Erysipelotrichia</taxon>
        <taxon>Erysipelotrichales</taxon>
        <taxon>Erysipelotrichaceae</taxon>
        <taxon>Amedibacillus</taxon>
    </lineage>
</organism>
<dbReference type="InterPro" id="IPR036393">
    <property type="entry name" value="AceGlu_kinase-like_sf"/>
</dbReference>
<protein>
    <submittedName>
        <fullName evidence="1">Uridylate kinase</fullName>
    </submittedName>
</protein>
<dbReference type="SUPFAM" id="SSF53633">
    <property type="entry name" value="Carbamate kinase-like"/>
    <property type="match status" value="1"/>
</dbReference>
<dbReference type="Gene3D" id="3.40.1160.10">
    <property type="entry name" value="Acetylglutamate kinase-like"/>
    <property type="match status" value="1"/>
</dbReference>
<evidence type="ECO:0000313" key="1">
    <source>
        <dbReference type="EMBL" id="CDE22816.1"/>
    </source>
</evidence>
<name>R7G791_9FIRM</name>
<sequence>MDTTATSMCMDNDIDLVVFNMNEKGNIIKAVRGEITGTVISKDGK</sequence>
<gene>
    <name evidence="1" type="ORF">BN631_01296</name>
</gene>
<keyword evidence="1" id="KW-0418">Kinase</keyword>
<dbReference type="EMBL" id="CBIN010000148">
    <property type="protein sequence ID" value="CDE22816.1"/>
    <property type="molecule type" value="Genomic_DNA"/>
</dbReference>
<dbReference type="GO" id="GO:0016301">
    <property type="term" value="F:kinase activity"/>
    <property type="evidence" value="ECO:0007669"/>
    <property type="project" value="UniProtKB-KW"/>
</dbReference>
<accession>R7G791</accession>